<accession>A0A1Y2EI42</accession>
<dbReference type="AlphaFoldDB" id="A0A1Y2EI42"/>
<dbReference type="RefSeq" id="XP_040720508.1">
    <property type="nucleotide sequence ID" value="XM_040865551.1"/>
</dbReference>
<evidence type="ECO:0000313" key="1">
    <source>
        <dbReference type="EMBL" id="ORY70916.1"/>
    </source>
</evidence>
<dbReference type="InParanoid" id="A0A1Y2EI42"/>
<organism evidence="1 2">
    <name type="scientific">Pseudomassariella vexata</name>
    <dbReference type="NCBI Taxonomy" id="1141098"/>
    <lineage>
        <taxon>Eukaryota</taxon>
        <taxon>Fungi</taxon>
        <taxon>Dikarya</taxon>
        <taxon>Ascomycota</taxon>
        <taxon>Pezizomycotina</taxon>
        <taxon>Sordariomycetes</taxon>
        <taxon>Xylariomycetidae</taxon>
        <taxon>Amphisphaeriales</taxon>
        <taxon>Pseudomassariaceae</taxon>
        <taxon>Pseudomassariella</taxon>
    </lineage>
</organism>
<dbReference type="EMBL" id="MCFJ01000001">
    <property type="protein sequence ID" value="ORY70916.1"/>
    <property type="molecule type" value="Genomic_DNA"/>
</dbReference>
<dbReference type="GeneID" id="63781763"/>
<proteinExistence type="predicted"/>
<keyword evidence="2" id="KW-1185">Reference proteome</keyword>
<comment type="caution">
    <text evidence="1">The sequence shown here is derived from an EMBL/GenBank/DDBJ whole genome shotgun (WGS) entry which is preliminary data.</text>
</comment>
<protein>
    <submittedName>
        <fullName evidence="1">Uncharacterized protein</fullName>
    </submittedName>
</protein>
<reference evidence="1 2" key="1">
    <citation type="submission" date="2016-07" db="EMBL/GenBank/DDBJ databases">
        <title>Pervasive Adenine N6-methylation of Active Genes in Fungi.</title>
        <authorList>
            <consortium name="DOE Joint Genome Institute"/>
            <person name="Mondo S.J."/>
            <person name="Dannebaum R.O."/>
            <person name="Kuo R.C."/>
            <person name="Labutti K."/>
            <person name="Haridas S."/>
            <person name="Kuo A."/>
            <person name="Salamov A."/>
            <person name="Ahrendt S.R."/>
            <person name="Lipzen A."/>
            <person name="Sullivan W."/>
            <person name="Andreopoulos W.B."/>
            <person name="Clum A."/>
            <person name="Lindquist E."/>
            <person name="Daum C."/>
            <person name="Ramamoorthy G.K."/>
            <person name="Gryganskyi A."/>
            <person name="Culley D."/>
            <person name="Magnuson J.K."/>
            <person name="James T.Y."/>
            <person name="O'Malley M.A."/>
            <person name="Stajich J.E."/>
            <person name="Spatafora J.W."/>
            <person name="Visel A."/>
            <person name="Grigoriev I.V."/>
        </authorList>
    </citation>
    <scope>NUCLEOTIDE SEQUENCE [LARGE SCALE GENOMIC DNA]</scope>
    <source>
        <strain evidence="1 2">CBS 129021</strain>
    </source>
</reference>
<sequence>MPNNLASISIRGIFYLVSYYQMCTIAVPDPSYYPKALLSILDAGSIVFESLKLKGSLKLGRRTVSPFLSCDMAQSASKVFKLFGVHVRYADTTTREGLALSMRIWKSCAQPRSAILVGARGSPIETFLWSIVGRQMGRGRDEVVAASSSRQTVPQRVSG</sequence>
<name>A0A1Y2EI42_9PEZI</name>
<evidence type="ECO:0000313" key="2">
    <source>
        <dbReference type="Proteomes" id="UP000193689"/>
    </source>
</evidence>
<dbReference type="Proteomes" id="UP000193689">
    <property type="component" value="Unassembled WGS sequence"/>
</dbReference>
<gene>
    <name evidence="1" type="ORF">BCR38DRAFT_676</name>
</gene>